<accession>A0A1L8G6Y9</accession>
<reference evidence="3" key="1">
    <citation type="submission" date="2025-08" db="UniProtKB">
        <authorList>
            <consortium name="RefSeq"/>
        </authorList>
    </citation>
    <scope>IDENTIFICATION</scope>
    <source>
        <strain evidence="3">J_2021</strain>
        <tissue evidence="3">Erythrocytes</tissue>
    </source>
</reference>
<evidence type="ECO:0000313" key="3">
    <source>
        <dbReference type="RefSeq" id="XP_018118295.2"/>
    </source>
</evidence>
<proteinExistence type="predicted"/>
<name>A0A1L8G6Y9_XENLA</name>
<protein>
    <submittedName>
        <fullName evidence="3">Uncharacterized protein LOC108716578</fullName>
    </submittedName>
</protein>
<gene>
    <name evidence="3" type="primary">LOC108716578</name>
</gene>
<feature type="compositionally biased region" description="Basic residues" evidence="1">
    <location>
        <begin position="77"/>
        <end position="88"/>
    </location>
</feature>
<dbReference type="PaxDb" id="8355-A0A1L8G6Y9"/>
<sequence>MYHFCLVLRQQIEELQESREVEDFCRGDITEIGMMEEQQQSNAQETIIDTLIEEEFATGSLPRQVAPESVSATNTGGRRRSSGPFARRRRIPSRASIQTRQHMTQFINLAKTCMSVEKKRWKHLSRHFTQMHNLQELSMERYNILIDACKETNTILKHFADSIQGRPTSSTCASG</sequence>
<dbReference type="AlphaFoldDB" id="A0A1L8G6Y9"/>
<dbReference type="KEGG" id="xla:108716578"/>
<dbReference type="Proteomes" id="UP000186698">
    <property type="component" value="Chromosome 5L"/>
</dbReference>
<keyword evidence="2" id="KW-1185">Reference proteome</keyword>
<dbReference type="GeneID" id="108716578"/>
<evidence type="ECO:0000313" key="2">
    <source>
        <dbReference type="Proteomes" id="UP000186698"/>
    </source>
</evidence>
<feature type="region of interest" description="Disordered" evidence="1">
    <location>
        <begin position="64"/>
        <end position="88"/>
    </location>
</feature>
<dbReference type="RefSeq" id="XP_018118295.2">
    <property type="nucleotide sequence ID" value="XM_018262806.2"/>
</dbReference>
<organism evidence="2 3">
    <name type="scientific">Xenopus laevis</name>
    <name type="common">African clawed frog</name>
    <dbReference type="NCBI Taxonomy" id="8355"/>
    <lineage>
        <taxon>Eukaryota</taxon>
        <taxon>Metazoa</taxon>
        <taxon>Chordata</taxon>
        <taxon>Craniata</taxon>
        <taxon>Vertebrata</taxon>
        <taxon>Euteleostomi</taxon>
        <taxon>Amphibia</taxon>
        <taxon>Batrachia</taxon>
        <taxon>Anura</taxon>
        <taxon>Pipoidea</taxon>
        <taxon>Pipidae</taxon>
        <taxon>Xenopodinae</taxon>
        <taxon>Xenopus</taxon>
        <taxon>Xenopus</taxon>
    </lineage>
</organism>
<evidence type="ECO:0000256" key="1">
    <source>
        <dbReference type="SAM" id="MobiDB-lite"/>
    </source>
</evidence>